<dbReference type="Pfam" id="PF13565">
    <property type="entry name" value="HTH_32"/>
    <property type="match status" value="1"/>
</dbReference>
<comment type="caution">
    <text evidence="2">The sequence shown here is derived from an EMBL/GenBank/DDBJ whole genome shotgun (WGS) entry which is preliminary data.</text>
</comment>
<dbReference type="Pfam" id="PF13358">
    <property type="entry name" value="DDE_3"/>
    <property type="match status" value="1"/>
</dbReference>
<dbReference type="NCBIfam" id="NF033545">
    <property type="entry name" value="transpos_IS630"/>
    <property type="match status" value="1"/>
</dbReference>
<dbReference type="Proteomes" id="UP000248724">
    <property type="component" value="Unassembled WGS sequence"/>
</dbReference>
<reference evidence="2 3" key="1">
    <citation type="journal article" date="2017" name="Nature">
        <title>Atmospheric trace gases support primary production in Antarctic desert surface soil.</title>
        <authorList>
            <person name="Ji M."/>
            <person name="Greening C."/>
            <person name="Vanwonterghem I."/>
            <person name="Carere C.R."/>
            <person name="Bay S.K."/>
            <person name="Steen J.A."/>
            <person name="Montgomery K."/>
            <person name="Lines T."/>
            <person name="Beardall J."/>
            <person name="van Dorst J."/>
            <person name="Snape I."/>
            <person name="Stott M.B."/>
            <person name="Hugenholtz P."/>
            <person name="Ferrari B.C."/>
        </authorList>
    </citation>
    <scope>NUCLEOTIDE SEQUENCE [LARGE SCALE GENOMIC DNA]</scope>
    <source>
        <strain evidence="2">RRmetagenome_bin12</strain>
    </source>
</reference>
<dbReference type="PANTHER" id="PTHR30347:SF1">
    <property type="entry name" value="MECHANOSENSITIVE CHANNEL MSCK"/>
    <property type="match status" value="1"/>
</dbReference>
<dbReference type="SUPFAM" id="SSF46689">
    <property type="entry name" value="Homeodomain-like"/>
    <property type="match status" value="1"/>
</dbReference>
<dbReference type="AlphaFoldDB" id="A0A2W5ZBC8"/>
<organism evidence="2 3">
    <name type="scientific">Candidatus Aeolococcus gillhamiae</name>
    <dbReference type="NCBI Taxonomy" id="3127015"/>
    <lineage>
        <taxon>Bacteria</taxon>
        <taxon>Bacillati</taxon>
        <taxon>Candidatus Dormiibacterota</taxon>
        <taxon>Candidatus Dormibacteria</taxon>
        <taxon>Candidatus Aeolococcales</taxon>
        <taxon>Candidatus Aeolococcaceae</taxon>
        <taxon>Candidatus Aeolococcus</taxon>
    </lineage>
</organism>
<evidence type="ECO:0000313" key="2">
    <source>
        <dbReference type="EMBL" id="PZR82729.1"/>
    </source>
</evidence>
<evidence type="ECO:0000313" key="3">
    <source>
        <dbReference type="Proteomes" id="UP000248724"/>
    </source>
</evidence>
<dbReference type="SUPFAM" id="SSF53098">
    <property type="entry name" value="Ribonuclease H-like"/>
    <property type="match status" value="1"/>
</dbReference>
<dbReference type="PANTHER" id="PTHR30347">
    <property type="entry name" value="POTASSIUM CHANNEL RELATED"/>
    <property type="match status" value="1"/>
</dbReference>
<gene>
    <name evidence="2" type="ORF">DLM65_03180</name>
</gene>
<dbReference type="InterPro" id="IPR052702">
    <property type="entry name" value="MscS-like_channel"/>
</dbReference>
<feature type="domain" description="Tc1-like transposase DDE" evidence="1">
    <location>
        <begin position="173"/>
        <end position="317"/>
    </location>
</feature>
<sequence>MANHPSPPLLPTSEERTALETWTRSRSLPHRQVLRAKIILLAADGVASDVIAERLGCNRLTVRRWRRRFSEARVEGLEEAGGRGQKPQLSRDFINRVVAATMEAPKDGSTHWSARRLGARFGISHSTVLRIWGDHGLQPHRTRSFKFSPDPDLVEKVTDIVGLYLHPPEKAVVLCVDEKSQIQALDRTQPLLPMRPGQVERRSHDYVRHGTTTLFAALDVATGEVTGRCYARHRHEEFLRFLQRLAHVYPNQELHLVVDNYRTHKHPVVREWLEANSRIHLHFTPIGGSWMNQVETWFSILQRRAIARGVFRSVPALIAAIGRFLTGWNKNSRPFAWIKPADVILVKANRLRIPESVH</sequence>
<proteinExistence type="predicted"/>
<evidence type="ECO:0000259" key="1">
    <source>
        <dbReference type="Pfam" id="PF13358"/>
    </source>
</evidence>
<dbReference type="InterPro" id="IPR038717">
    <property type="entry name" value="Tc1-like_DDE_dom"/>
</dbReference>
<dbReference type="InterPro" id="IPR036397">
    <property type="entry name" value="RNaseH_sf"/>
</dbReference>
<dbReference type="EMBL" id="QHBU01000059">
    <property type="protein sequence ID" value="PZR82729.1"/>
    <property type="molecule type" value="Genomic_DNA"/>
</dbReference>
<dbReference type="InterPro" id="IPR009057">
    <property type="entry name" value="Homeodomain-like_sf"/>
</dbReference>
<dbReference type="InterPro" id="IPR047655">
    <property type="entry name" value="Transpos_IS630-like"/>
</dbReference>
<dbReference type="Gene3D" id="3.30.420.10">
    <property type="entry name" value="Ribonuclease H-like superfamily/Ribonuclease H"/>
    <property type="match status" value="1"/>
</dbReference>
<accession>A0A2W5ZBC8</accession>
<dbReference type="InterPro" id="IPR012337">
    <property type="entry name" value="RNaseH-like_sf"/>
</dbReference>
<dbReference type="GO" id="GO:0003676">
    <property type="term" value="F:nucleic acid binding"/>
    <property type="evidence" value="ECO:0007669"/>
    <property type="project" value="InterPro"/>
</dbReference>
<protein>
    <submittedName>
        <fullName evidence="2">IS630 family transposase</fullName>
    </submittedName>
</protein>
<name>A0A2W5ZBC8_9BACT</name>